<dbReference type="AlphaFoldDB" id="A0A6A6VVM7"/>
<proteinExistence type="predicted"/>
<dbReference type="PANTHER" id="PTHR31531:SF2">
    <property type="entry name" value="E3 UBIQUITIN-PROTEIN LIGASE E3D"/>
    <property type="match status" value="1"/>
</dbReference>
<organism evidence="1 2">
    <name type="scientific">Pseudovirgaria hyperparasitica</name>
    <dbReference type="NCBI Taxonomy" id="470096"/>
    <lineage>
        <taxon>Eukaryota</taxon>
        <taxon>Fungi</taxon>
        <taxon>Dikarya</taxon>
        <taxon>Ascomycota</taxon>
        <taxon>Pezizomycotina</taxon>
        <taxon>Dothideomycetes</taxon>
        <taxon>Dothideomycetes incertae sedis</taxon>
        <taxon>Acrospermales</taxon>
        <taxon>Acrospermaceae</taxon>
        <taxon>Pseudovirgaria</taxon>
    </lineage>
</organism>
<evidence type="ECO:0000313" key="2">
    <source>
        <dbReference type="Proteomes" id="UP000799437"/>
    </source>
</evidence>
<protein>
    <recommendedName>
        <fullName evidence="3">Ubiquitin-conjugating enzyme E2-binding protein</fullName>
    </recommendedName>
</protein>
<dbReference type="GO" id="GO:0005634">
    <property type="term" value="C:nucleus"/>
    <property type="evidence" value="ECO:0007669"/>
    <property type="project" value="TreeGrafter"/>
</dbReference>
<keyword evidence="2" id="KW-1185">Reference proteome</keyword>
<dbReference type="GeneID" id="54488606"/>
<dbReference type="Pfam" id="PF09814">
    <property type="entry name" value="HECT_2"/>
    <property type="match status" value="1"/>
</dbReference>
<evidence type="ECO:0000313" key="1">
    <source>
        <dbReference type="EMBL" id="KAF2754225.1"/>
    </source>
</evidence>
<dbReference type="GO" id="GO:0061630">
    <property type="term" value="F:ubiquitin protein ligase activity"/>
    <property type="evidence" value="ECO:0007669"/>
    <property type="project" value="TreeGrafter"/>
</dbReference>
<gene>
    <name evidence="1" type="ORF">EJ05DRAFT_504325</name>
</gene>
<dbReference type="Proteomes" id="UP000799437">
    <property type="component" value="Unassembled WGS sequence"/>
</dbReference>
<dbReference type="GO" id="GO:0000209">
    <property type="term" value="P:protein polyubiquitination"/>
    <property type="evidence" value="ECO:0007669"/>
    <property type="project" value="TreeGrafter"/>
</dbReference>
<dbReference type="GO" id="GO:0000151">
    <property type="term" value="C:ubiquitin ligase complex"/>
    <property type="evidence" value="ECO:0007669"/>
    <property type="project" value="TreeGrafter"/>
</dbReference>
<dbReference type="GO" id="GO:0043161">
    <property type="term" value="P:proteasome-mediated ubiquitin-dependent protein catabolic process"/>
    <property type="evidence" value="ECO:0007669"/>
    <property type="project" value="TreeGrafter"/>
</dbReference>
<sequence length="404" mass="45011">MTSEPIVQLYAEHLLNIRTLTLTASLSTESTPLTKAKISADATTLTLSHEEVSATIHLPKAIEGGANAVLELPKQATKDLQLRLMLEEHNHRSHLIKDSPAKNGALQEDNWVPWSAPSLVRRRGKFSCRNCGTAVLNNSPSSGSVKSIAPPEDTITLWKDLPNENWAEMMDFWHCHKPDTEDGIHDEAVHTKGYAAGSKIQAIGGMGFVDIAYFLLASDDCRSIKTKPDNTLHCKQCAAEVGMVDERADGYRVWKWALSYMPFDTNLPPGNHAIVKWISALFLFTIENQGVRKIAVHDTANTSMSGLLLWIFTPDLTFSSSYQPPNSERLDPTRAMKVFWQDFVTQTGEDVESTSVEEVRIPSRLYVELQGALEESKNILPVKSQVFRGWNVALLPRFQGNEID</sequence>
<dbReference type="GO" id="GO:0005829">
    <property type="term" value="C:cytosol"/>
    <property type="evidence" value="ECO:0007669"/>
    <property type="project" value="TreeGrafter"/>
</dbReference>
<evidence type="ECO:0008006" key="3">
    <source>
        <dbReference type="Google" id="ProtNLM"/>
    </source>
</evidence>
<dbReference type="GO" id="GO:0030332">
    <property type="term" value="F:cyclin binding"/>
    <property type="evidence" value="ECO:0007669"/>
    <property type="project" value="TreeGrafter"/>
</dbReference>
<dbReference type="OrthoDB" id="66510at2759"/>
<dbReference type="RefSeq" id="XP_033596676.1">
    <property type="nucleotide sequence ID" value="XM_033747552.1"/>
</dbReference>
<dbReference type="GO" id="GO:0006513">
    <property type="term" value="P:protein monoubiquitination"/>
    <property type="evidence" value="ECO:0007669"/>
    <property type="project" value="TreeGrafter"/>
</dbReference>
<dbReference type="GO" id="GO:0031624">
    <property type="term" value="F:ubiquitin conjugating enzyme binding"/>
    <property type="evidence" value="ECO:0007669"/>
    <property type="project" value="TreeGrafter"/>
</dbReference>
<dbReference type="PANTHER" id="PTHR31531">
    <property type="entry name" value="E3 UBIQUITIN-PROTEIN LIGASE E3D FAMILY MEMBER"/>
    <property type="match status" value="1"/>
</dbReference>
<dbReference type="GO" id="GO:0051865">
    <property type="term" value="P:protein autoubiquitination"/>
    <property type="evidence" value="ECO:0007669"/>
    <property type="project" value="TreeGrafter"/>
</dbReference>
<reference evidence="1" key="1">
    <citation type="journal article" date="2020" name="Stud. Mycol.">
        <title>101 Dothideomycetes genomes: a test case for predicting lifestyles and emergence of pathogens.</title>
        <authorList>
            <person name="Haridas S."/>
            <person name="Albert R."/>
            <person name="Binder M."/>
            <person name="Bloem J."/>
            <person name="Labutti K."/>
            <person name="Salamov A."/>
            <person name="Andreopoulos B."/>
            <person name="Baker S."/>
            <person name="Barry K."/>
            <person name="Bills G."/>
            <person name="Bluhm B."/>
            <person name="Cannon C."/>
            <person name="Castanera R."/>
            <person name="Culley D."/>
            <person name="Daum C."/>
            <person name="Ezra D."/>
            <person name="Gonzalez J."/>
            <person name="Henrissat B."/>
            <person name="Kuo A."/>
            <person name="Liang C."/>
            <person name="Lipzen A."/>
            <person name="Lutzoni F."/>
            <person name="Magnuson J."/>
            <person name="Mondo S."/>
            <person name="Nolan M."/>
            <person name="Ohm R."/>
            <person name="Pangilinan J."/>
            <person name="Park H.-J."/>
            <person name="Ramirez L."/>
            <person name="Alfaro M."/>
            <person name="Sun H."/>
            <person name="Tritt A."/>
            <person name="Yoshinaga Y."/>
            <person name="Zwiers L.-H."/>
            <person name="Turgeon B."/>
            <person name="Goodwin S."/>
            <person name="Spatafora J."/>
            <person name="Crous P."/>
            <person name="Grigoriev I."/>
        </authorList>
    </citation>
    <scope>NUCLEOTIDE SEQUENCE</scope>
    <source>
        <strain evidence="1">CBS 121739</strain>
    </source>
</reference>
<accession>A0A6A6VVM7</accession>
<dbReference type="EMBL" id="ML996581">
    <property type="protein sequence ID" value="KAF2754225.1"/>
    <property type="molecule type" value="Genomic_DNA"/>
</dbReference>
<dbReference type="InterPro" id="IPR019193">
    <property type="entry name" value="UBQ-conj_enz_E2-bd_prot"/>
</dbReference>
<name>A0A6A6VVM7_9PEZI</name>